<feature type="non-terminal residue" evidence="1">
    <location>
        <position position="1"/>
    </location>
</feature>
<keyword evidence="2" id="KW-1185">Reference proteome</keyword>
<organism evidence="1 2">
    <name type="scientific">Sporidiobolus salmonicolor</name>
    <name type="common">Yeast-like fungus</name>
    <name type="synonym">Sporobolomyces salmonicolor</name>
    <dbReference type="NCBI Taxonomy" id="5005"/>
    <lineage>
        <taxon>Eukaryota</taxon>
        <taxon>Fungi</taxon>
        <taxon>Dikarya</taxon>
        <taxon>Basidiomycota</taxon>
        <taxon>Pucciniomycotina</taxon>
        <taxon>Microbotryomycetes</taxon>
        <taxon>Sporidiobolales</taxon>
        <taxon>Sporidiobolaceae</taxon>
        <taxon>Sporobolomyces</taxon>
    </lineage>
</organism>
<dbReference type="GO" id="GO:0006040">
    <property type="term" value="P:amino sugar metabolic process"/>
    <property type="evidence" value="ECO:0007669"/>
    <property type="project" value="InterPro"/>
</dbReference>
<dbReference type="PANTHER" id="PTHR30605:SF0">
    <property type="entry name" value="ANHYDRO-N-ACETYLMURAMIC ACID KINASE"/>
    <property type="match status" value="1"/>
</dbReference>
<dbReference type="EMBL" id="CENE01000002">
    <property type="protein sequence ID" value="CEQ39191.1"/>
    <property type="molecule type" value="Genomic_DNA"/>
</dbReference>
<sequence>MNSGTSMDGIDCALCHFKQDTPTSPMHFELRTYGEIPLPQPIKKRVMNMILHNRTTPEELSEVNVQLGEVFADAVDKFCAQQKVDKSTIDAVASHGQTIWLLSMPEEGQVKSALTMAEGSILASKTGITAVTDFRISDQGEPDLARSLRLRACQNISGISNVCFIPPDHAGGASECYDFDCGPGNVFIDAAVRHFTNGEQEYDKDGAMGKRGKVNQAMVDKFLERKYFKLDPPKTPRSLQLVGRSIPVPTRVETRRPYVLGKVSPGSNYRSALRRGMAFGGELNELPAVTEMVNYIDGKVFNNKW</sequence>
<dbReference type="Proteomes" id="UP000243876">
    <property type="component" value="Unassembled WGS sequence"/>
</dbReference>
<dbReference type="Gene3D" id="3.30.420.40">
    <property type="match status" value="1"/>
</dbReference>
<dbReference type="OrthoDB" id="5427593at2759"/>
<dbReference type="GO" id="GO:0009254">
    <property type="term" value="P:peptidoglycan turnover"/>
    <property type="evidence" value="ECO:0007669"/>
    <property type="project" value="InterPro"/>
</dbReference>
<evidence type="ECO:0000313" key="2">
    <source>
        <dbReference type="Proteomes" id="UP000243876"/>
    </source>
</evidence>
<gene>
    <name evidence="1" type="primary">SPOSA6832_00711</name>
</gene>
<dbReference type="Pfam" id="PF03702">
    <property type="entry name" value="AnmK"/>
    <property type="match status" value="1"/>
</dbReference>
<accession>A0A0D6EH15</accession>
<dbReference type="InterPro" id="IPR005338">
    <property type="entry name" value="Anhydro_N_Ac-Mur_kinase"/>
</dbReference>
<reference evidence="2" key="1">
    <citation type="submission" date="2015-02" db="EMBL/GenBank/DDBJ databases">
        <authorList>
            <person name="Gon?alves P."/>
        </authorList>
    </citation>
    <scope>NUCLEOTIDE SEQUENCE [LARGE SCALE GENOMIC DNA]</scope>
</reference>
<proteinExistence type="predicted"/>
<dbReference type="GO" id="GO:0005524">
    <property type="term" value="F:ATP binding"/>
    <property type="evidence" value="ECO:0007669"/>
    <property type="project" value="InterPro"/>
</dbReference>
<name>A0A0D6EH15_SPOSA</name>
<dbReference type="GO" id="GO:0016773">
    <property type="term" value="F:phosphotransferase activity, alcohol group as acceptor"/>
    <property type="evidence" value="ECO:0007669"/>
    <property type="project" value="InterPro"/>
</dbReference>
<dbReference type="PANTHER" id="PTHR30605">
    <property type="entry name" value="ANHYDRO-N-ACETYLMURAMIC ACID KINASE"/>
    <property type="match status" value="1"/>
</dbReference>
<protein>
    <submittedName>
        <fullName evidence="1">SPOSA6832_00711-mRNA-1:cds</fullName>
    </submittedName>
</protein>
<evidence type="ECO:0000313" key="1">
    <source>
        <dbReference type="EMBL" id="CEQ39191.1"/>
    </source>
</evidence>
<dbReference type="AlphaFoldDB" id="A0A0D6EH15"/>